<dbReference type="InterPro" id="IPR002358">
    <property type="entry name" value="Ribosomal_uL6_CS"/>
</dbReference>
<dbReference type="PATRIC" id="fig|1609969.3.peg.1928"/>
<evidence type="ECO:0000256" key="6">
    <source>
        <dbReference type="RuleBase" id="RU003870"/>
    </source>
</evidence>
<keyword evidence="3 4" id="KW-0687">Ribonucleoprotein</keyword>
<dbReference type="Gene3D" id="3.90.930.12">
    <property type="entry name" value="Ribosomal protein L6, alpha-beta domain"/>
    <property type="match status" value="2"/>
</dbReference>
<dbReference type="InterPro" id="IPR020040">
    <property type="entry name" value="Ribosomal_uL6_a/b-dom"/>
</dbReference>
<dbReference type="NCBIfam" id="TIGR03654">
    <property type="entry name" value="L6_bact"/>
    <property type="match status" value="1"/>
</dbReference>
<dbReference type="FunFam" id="3.90.930.12:FF:000001">
    <property type="entry name" value="50S ribosomal protein L6"/>
    <property type="match status" value="1"/>
</dbReference>
<dbReference type="PRINTS" id="PR00059">
    <property type="entry name" value="RIBOSOMALL6"/>
</dbReference>
<keyword evidence="9" id="KW-1185">Reference proteome</keyword>
<dbReference type="PANTHER" id="PTHR11655:SF14">
    <property type="entry name" value="LARGE RIBOSOMAL SUBUNIT PROTEIN UL6M"/>
    <property type="match status" value="1"/>
</dbReference>
<keyword evidence="4 6" id="KW-0694">RNA-binding</keyword>
<evidence type="ECO:0000256" key="5">
    <source>
        <dbReference type="RuleBase" id="RU003869"/>
    </source>
</evidence>
<keyword evidence="2 4" id="KW-0689">Ribosomal protein</keyword>
<name>A0A0F0CLY5_9BACT</name>
<dbReference type="GO" id="GO:0022625">
    <property type="term" value="C:cytosolic large ribosomal subunit"/>
    <property type="evidence" value="ECO:0007669"/>
    <property type="project" value="UniProtKB-UniRule"/>
</dbReference>
<dbReference type="Pfam" id="PF00347">
    <property type="entry name" value="Ribosomal_L6"/>
    <property type="match status" value="2"/>
</dbReference>
<evidence type="ECO:0000256" key="2">
    <source>
        <dbReference type="ARBA" id="ARBA00022980"/>
    </source>
</evidence>
<dbReference type="GO" id="GO:0019843">
    <property type="term" value="F:rRNA binding"/>
    <property type="evidence" value="ECO:0007669"/>
    <property type="project" value="UniProtKB-UniRule"/>
</dbReference>
<dbReference type="AlphaFoldDB" id="A0A0F0CLY5"/>
<dbReference type="PROSITE" id="PS00525">
    <property type="entry name" value="RIBOSOMAL_L6_1"/>
    <property type="match status" value="1"/>
</dbReference>
<evidence type="ECO:0000256" key="1">
    <source>
        <dbReference type="ARBA" id="ARBA00009356"/>
    </source>
</evidence>
<dbReference type="PANTHER" id="PTHR11655">
    <property type="entry name" value="60S/50S RIBOSOMAL PROTEIN L6/L9"/>
    <property type="match status" value="1"/>
</dbReference>
<sequence>MSRIGKRPIEILSGVKASLKGNTIAIESSGKTCEYKVPDKFKIVIENNKILITRPSDIVKDRTMHGTIRSLIQSMIIGVKTGFQKKLEIQGVGYKAIMKGKVLELEIGKSHPIKYETPVGITIQAPTQTSIVVSGIDKQKVGAVAAEIRQFYPPEPYKGKGIRYVGEYVRKKEGKSVA</sequence>
<reference evidence="8 9" key="1">
    <citation type="submission" date="2015-02" db="EMBL/GenBank/DDBJ databases">
        <title>Single-cell genomics of uncultivated deep-branching MTB reveals a conserved set of magnetosome genes.</title>
        <authorList>
            <person name="Kolinko S."/>
            <person name="Richter M."/>
            <person name="Glockner F.O."/>
            <person name="Brachmann A."/>
            <person name="Schuler D."/>
        </authorList>
    </citation>
    <scope>NUCLEOTIDE SEQUENCE [LARGE SCALE GENOMIC DNA]</scope>
    <source>
        <strain evidence="8">SKK-01</strain>
    </source>
</reference>
<gene>
    <name evidence="4" type="primary">rplF</name>
    <name evidence="8" type="ORF">OMAG_001801</name>
</gene>
<dbReference type="SUPFAM" id="SSF56053">
    <property type="entry name" value="Ribosomal protein L6"/>
    <property type="match status" value="2"/>
</dbReference>
<proteinExistence type="inferred from homology"/>
<organism evidence="8 9">
    <name type="scientific">Candidatus Omnitrophus magneticus</name>
    <dbReference type="NCBI Taxonomy" id="1609969"/>
    <lineage>
        <taxon>Bacteria</taxon>
        <taxon>Pseudomonadati</taxon>
        <taxon>Candidatus Omnitrophota</taxon>
        <taxon>Candidatus Omnitrophus</taxon>
    </lineage>
</organism>
<evidence type="ECO:0000313" key="9">
    <source>
        <dbReference type="Proteomes" id="UP000033428"/>
    </source>
</evidence>
<comment type="similarity">
    <text evidence="1 4 5">Belongs to the universal ribosomal protein uL6 family.</text>
</comment>
<dbReference type="InterPro" id="IPR036789">
    <property type="entry name" value="Ribosomal_uL6-like_a/b-dom_sf"/>
</dbReference>
<dbReference type="GO" id="GO:0003735">
    <property type="term" value="F:structural constituent of ribosome"/>
    <property type="evidence" value="ECO:0007669"/>
    <property type="project" value="UniProtKB-UniRule"/>
</dbReference>
<feature type="domain" description="Large ribosomal subunit protein uL6 alpha-beta" evidence="7">
    <location>
        <begin position="13"/>
        <end position="82"/>
    </location>
</feature>
<dbReference type="Proteomes" id="UP000033428">
    <property type="component" value="Unassembled WGS sequence"/>
</dbReference>
<dbReference type="GO" id="GO:0002181">
    <property type="term" value="P:cytoplasmic translation"/>
    <property type="evidence" value="ECO:0007669"/>
    <property type="project" value="TreeGrafter"/>
</dbReference>
<dbReference type="EMBL" id="JYNY01000372">
    <property type="protein sequence ID" value="KJJ84338.1"/>
    <property type="molecule type" value="Genomic_DNA"/>
</dbReference>
<comment type="function">
    <text evidence="4 6">This protein binds to the 23S rRNA, and is important in its secondary structure. It is located near the subunit interface in the base of the L7/L12 stalk, and near the tRNA binding site of the peptidyltransferase center.</text>
</comment>
<evidence type="ECO:0000313" key="8">
    <source>
        <dbReference type="EMBL" id="KJJ84338.1"/>
    </source>
</evidence>
<dbReference type="PIRSF" id="PIRSF002162">
    <property type="entry name" value="Ribosomal_L6"/>
    <property type="match status" value="1"/>
</dbReference>
<comment type="subunit">
    <text evidence="4">Part of the 50S ribosomal subunit.</text>
</comment>
<evidence type="ECO:0000259" key="7">
    <source>
        <dbReference type="Pfam" id="PF00347"/>
    </source>
</evidence>
<evidence type="ECO:0000256" key="4">
    <source>
        <dbReference type="HAMAP-Rule" id="MF_01365"/>
    </source>
</evidence>
<keyword evidence="4 6" id="KW-0699">rRNA-binding</keyword>
<protein>
    <recommendedName>
        <fullName evidence="4">Large ribosomal subunit protein uL6</fullName>
    </recommendedName>
</protein>
<accession>A0A0F0CLY5</accession>
<comment type="caution">
    <text evidence="8">The sequence shown here is derived from an EMBL/GenBank/DDBJ whole genome shotgun (WGS) entry which is preliminary data.</text>
</comment>
<dbReference type="InterPro" id="IPR019906">
    <property type="entry name" value="Ribosomal_uL6_bac-type"/>
</dbReference>
<dbReference type="HAMAP" id="MF_01365_B">
    <property type="entry name" value="Ribosomal_uL6_B"/>
    <property type="match status" value="1"/>
</dbReference>
<feature type="domain" description="Large ribosomal subunit protein uL6 alpha-beta" evidence="7">
    <location>
        <begin position="91"/>
        <end position="164"/>
    </location>
</feature>
<dbReference type="InterPro" id="IPR000702">
    <property type="entry name" value="Ribosomal_uL6-like"/>
</dbReference>
<evidence type="ECO:0000256" key="3">
    <source>
        <dbReference type="ARBA" id="ARBA00023274"/>
    </source>
</evidence>